<dbReference type="EMBL" id="JH993036">
    <property type="protein sequence ID" value="EKX39815.1"/>
    <property type="molecule type" value="Genomic_DNA"/>
</dbReference>
<dbReference type="RefSeq" id="XP_005826795.1">
    <property type="nucleotide sequence ID" value="XM_005826738.1"/>
</dbReference>
<organism evidence="1">
    <name type="scientific">Guillardia theta (strain CCMP2712)</name>
    <name type="common">Cryptophyte</name>
    <dbReference type="NCBI Taxonomy" id="905079"/>
    <lineage>
        <taxon>Eukaryota</taxon>
        <taxon>Cryptophyceae</taxon>
        <taxon>Pyrenomonadales</taxon>
        <taxon>Geminigeraceae</taxon>
        <taxon>Guillardia</taxon>
    </lineage>
</organism>
<dbReference type="HOGENOM" id="CLU_420630_0_0_1"/>
<evidence type="ECO:0000313" key="2">
    <source>
        <dbReference type="EnsemblProtists" id="EKX39815"/>
    </source>
</evidence>
<gene>
    <name evidence="1" type="ORF">GUITHDRAFT_154301</name>
</gene>
<accession>L1IVG8</accession>
<keyword evidence="3" id="KW-1185">Reference proteome</keyword>
<dbReference type="GeneID" id="17296537"/>
<dbReference type="PaxDb" id="55529-EKX39815"/>
<reference evidence="3" key="2">
    <citation type="submission" date="2012-11" db="EMBL/GenBank/DDBJ databases">
        <authorList>
            <person name="Kuo A."/>
            <person name="Curtis B.A."/>
            <person name="Tanifuji G."/>
            <person name="Burki F."/>
            <person name="Gruber A."/>
            <person name="Irimia M."/>
            <person name="Maruyama S."/>
            <person name="Arias M.C."/>
            <person name="Ball S.G."/>
            <person name="Gile G.H."/>
            <person name="Hirakawa Y."/>
            <person name="Hopkins J.F."/>
            <person name="Rensing S.A."/>
            <person name="Schmutz J."/>
            <person name="Symeonidi A."/>
            <person name="Elias M."/>
            <person name="Eveleigh R.J."/>
            <person name="Herman E.K."/>
            <person name="Klute M.J."/>
            <person name="Nakayama T."/>
            <person name="Obornik M."/>
            <person name="Reyes-Prieto A."/>
            <person name="Armbrust E.V."/>
            <person name="Aves S.J."/>
            <person name="Beiko R.G."/>
            <person name="Coutinho P."/>
            <person name="Dacks J.B."/>
            <person name="Durnford D.G."/>
            <person name="Fast N.M."/>
            <person name="Green B.R."/>
            <person name="Grisdale C."/>
            <person name="Hempe F."/>
            <person name="Henrissat B."/>
            <person name="Hoppner M.P."/>
            <person name="Ishida K.-I."/>
            <person name="Kim E."/>
            <person name="Koreny L."/>
            <person name="Kroth P.G."/>
            <person name="Liu Y."/>
            <person name="Malik S.-B."/>
            <person name="Maier U.G."/>
            <person name="McRose D."/>
            <person name="Mock T."/>
            <person name="Neilson J.A."/>
            <person name="Onodera N.T."/>
            <person name="Poole A.M."/>
            <person name="Pritham E.J."/>
            <person name="Richards T.A."/>
            <person name="Rocap G."/>
            <person name="Roy S.W."/>
            <person name="Sarai C."/>
            <person name="Schaack S."/>
            <person name="Shirato S."/>
            <person name="Slamovits C.H."/>
            <person name="Spencer D.F."/>
            <person name="Suzuki S."/>
            <person name="Worden A.Z."/>
            <person name="Zauner S."/>
            <person name="Barry K."/>
            <person name="Bell C."/>
            <person name="Bharti A.K."/>
            <person name="Crow J.A."/>
            <person name="Grimwood J."/>
            <person name="Kramer R."/>
            <person name="Lindquist E."/>
            <person name="Lucas S."/>
            <person name="Salamov A."/>
            <person name="McFadden G.I."/>
            <person name="Lane C.E."/>
            <person name="Keeling P.J."/>
            <person name="Gray M.W."/>
            <person name="Grigoriev I.V."/>
            <person name="Archibald J.M."/>
        </authorList>
    </citation>
    <scope>NUCLEOTIDE SEQUENCE</scope>
    <source>
        <strain evidence="3">CCMP2712</strain>
    </source>
</reference>
<dbReference type="KEGG" id="gtt:GUITHDRAFT_154301"/>
<dbReference type="Proteomes" id="UP000011087">
    <property type="component" value="Unassembled WGS sequence"/>
</dbReference>
<proteinExistence type="predicted"/>
<evidence type="ECO:0000313" key="1">
    <source>
        <dbReference type="EMBL" id="EKX39815.1"/>
    </source>
</evidence>
<sequence length="652" mass="69033">MYVAAYDATGFLVWYHFVSASGDTVVDATQNNFILTPTAIAFLDPVFAGSRLQVPQRSASDPIPTQRIVGSPGPVSTLREGYGRITDFYIYVTGQITTNSDSNYADFGATKYPLSCSRDKTVGVKGISTLYLNDAICSGKLRSLSTLSDIFLVKYSGNGAPAKQGVSGLYGNSLRQPQVEWIRRTGGETTSETASSVAVNAISGEIFVIGSYQASAASKYQGSNMYTSSAQPYFLNSASSTVQTNLGYNGDDIFGLKTAGRVNSLGCPMLRASPVTSSQESLGNTGLPDCTMYSHAASTSTWTGFVVTFDDVGTVDLRPQLNYATASYTGKVVQSGTQASPCDGSAVHILTNQACANSPRGCSCLSLSVTSATVSSANSLDGMKVTITKGTGAGYTGVISCSTTCTFAYNVIPAFSTVPDGTSVFQLRPYQELLPATYTKSCASKNIGCNAYGVKWAKTIGLPIGQSAITVGPYGGPTNLKNGGYGPWKQVGMSTSTADVLYLAQSDAVRDPLYYSQWILQISTDTQAPYRPTAVALVGNFTQPSTGQTNGGSVQISCLHLTGSNCPTTITAYRFTQQLSEPTVGIDTVASYENRQQSSPQSIAVLNSGVYVAGWFKGFDKFSFGIEGVDETIGYRSVNDDTWESYMVKLSD</sequence>
<protein>
    <submittedName>
        <fullName evidence="1 2">Uncharacterized protein</fullName>
    </submittedName>
</protein>
<reference evidence="2" key="3">
    <citation type="submission" date="2016-03" db="UniProtKB">
        <authorList>
            <consortium name="EnsemblProtists"/>
        </authorList>
    </citation>
    <scope>IDENTIFICATION</scope>
</reference>
<dbReference type="AlphaFoldDB" id="L1IVG8"/>
<reference evidence="1 3" key="1">
    <citation type="journal article" date="2012" name="Nature">
        <title>Algal genomes reveal evolutionary mosaicism and the fate of nucleomorphs.</title>
        <authorList>
            <consortium name="DOE Joint Genome Institute"/>
            <person name="Curtis B.A."/>
            <person name="Tanifuji G."/>
            <person name="Burki F."/>
            <person name="Gruber A."/>
            <person name="Irimia M."/>
            <person name="Maruyama S."/>
            <person name="Arias M.C."/>
            <person name="Ball S.G."/>
            <person name="Gile G.H."/>
            <person name="Hirakawa Y."/>
            <person name="Hopkins J.F."/>
            <person name="Kuo A."/>
            <person name="Rensing S.A."/>
            <person name="Schmutz J."/>
            <person name="Symeonidi A."/>
            <person name="Elias M."/>
            <person name="Eveleigh R.J."/>
            <person name="Herman E.K."/>
            <person name="Klute M.J."/>
            <person name="Nakayama T."/>
            <person name="Obornik M."/>
            <person name="Reyes-Prieto A."/>
            <person name="Armbrust E.V."/>
            <person name="Aves S.J."/>
            <person name="Beiko R.G."/>
            <person name="Coutinho P."/>
            <person name="Dacks J.B."/>
            <person name="Durnford D.G."/>
            <person name="Fast N.M."/>
            <person name="Green B.R."/>
            <person name="Grisdale C.J."/>
            <person name="Hempel F."/>
            <person name="Henrissat B."/>
            <person name="Hoppner M.P."/>
            <person name="Ishida K."/>
            <person name="Kim E."/>
            <person name="Koreny L."/>
            <person name="Kroth P.G."/>
            <person name="Liu Y."/>
            <person name="Malik S.B."/>
            <person name="Maier U.G."/>
            <person name="McRose D."/>
            <person name="Mock T."/>
            <person name="Neilson J.A."/>
            <person name="Onodera N.T."/>
            <person name="Poole A.M."/>
            <person name="Pritham E.J."/>
            <person name="Richards T.A."/>
            <person name="Rocap G."/>
            <person name="Roy S.W."/>
            <person name="Sarai C."/>
            <person name="Schaack S."/>
            <person name="Shirato S."/>
            <person name="Slamovits C.H."/>
            <person name="Spencer D.F."/>
            <person name="Suzuki S."/>
            <person name="Worden A.Z."/>
            <person name="Zauner S."/>
            <person name="Barry K."/>
            <person name="Bell C."/>
            <person name="Bharti A.K."/>
            <person name="Crow J.A."/>
            <person name="Grimwood J."/>
            <person name="Kramer R."/>
            <person name="Lindquist E."/>
            <person name="Lucas S."/>
            <person name="Salamov A."/>
            <person name="McFadden G.I."/>
            <person name="Lane C.E."/>
            <person name="Keeling P.J."/>
            <person name="Gray M.W."/>
            <person name="Grigoriev I.V."/>
            <person name="Archibald J.M."/>
        </authorList>
    </citation>
    <scope>NUCLEOTIDE SEQUENCE</scope>
    <source>
        <strain evidence="1 3">CCMP2712</strain>
    </source>
</reference>
<name>L1IVG8_GUITC</name>
<evidence type="ECO:0000313" key="3">
    <source>
        <dbReference type="Proteomes" id="UP000011087"/>
    </source>
</evidence>
<dbReference type="EnsemblProtists" id="EKX39815">
    <property type="protein sequence ID" value="EKX39815"/>
    <property type="gene ID" value="GUITHDRAFT_154301"/>
</dbReference>